<dbReference type="CDD" id="cd05657">
    <property type="entry name" value="M42_glucanase_like"/>
    <property type="match status" value="1"/>
</dbReference>
<keyword evidence="8" id="KW-1185">Reference proteome</keyword>
<sequence length="382" mass="41532">MIHLINQDYLTEILGHLIAIPSPTGMTDDIVRTVCDELDTLDIPYELTRRGAIRAHLGGIDPKPRRALVAHLDTLGAMVRRLKDNGRLAIVPIGTWSARFAEGARVTIHCDHGLTYQGTILPLKASGHRYNEEVDRQPTAWSNLEIRVDECCSSIEALWDLGIRVGDYVSITTTMEVSGSGFINSRFLDDKAGVAAILAAARALRDHNCPVRLDCSLLFTISEEVGVGASHVLRGNVAEMVSVDNGIIAPEQNSSEFGATIAMQDSSGPYDRHLTNHLIRLCMEQEIFFSRDIFLHYHSDAAAALEAGNDIRTALVCFALDASHGYERTHLRSLTSVAGLIAAYLTSAPLFAQDKNVIGPESSYPMICQPAPDKTPGSSVGS</sequence>
<accession>A0ABM7WEB6</accession>
<evidence type="ECO:0000256" key="6">
    <source>
        <dbReference type="PIRNR" id="PIRNR001123"/>
    </source>
</evidence>
<reference evidence="7 8" key="1">
    <citation type="submission" date="2022-01" db="EMBL/GenBank/DDBJ databases">
        <title>Desulfofustis limnae sp. nov., a novel mesophilic sulfate-reducing bacterium isolated from marsh soil.</title>
        <authorList>
            <person name="Watanabe M."/>
            <person name="Takahashi A."/>
            <person name="Kojima H."/>
            <person name="Fukui M."/>
        </authorList>
    </citation>
    <scope>NUCLEOTIDE SEQUENCE [LARGE SCALE GENOMIC DNA]</scope>
    <source>
        <strain evidence="7 8">PPLL</strain>
    </source>
</reference>
<dbReference type="Gene3D" id="2.40.30.40">
    <property type="entry name" value="Peptidase M42, domain 2"/>
    <property type="match status" value="1"/>
</dbReference>
<protein>
    <submittedName>
        <fullName evidence="7">Peptidase M42</fullName>
    </submittedName>
</protein>
<keyword evidence="4" id="KW-0479">Metal-binding</keyword>
<keyword evidence="3" id="KW-0645">Protease</keyword>
<dbReference type="PANTHER" id="PTHR32481">
    <property type="entry name" value="AMINOPEPTIDASE"/>
    <property type="match status" value="1"/>
</dbReference>
<evidence type="ECO:0000256" key="5">
    <source>
        <dbReference type="ARBA" id="ARBA00022801"/>
    </source>
</evidence>
<dbReference type="InterPro" id="IPR051464">
    <property type="entry name" value="Peptidase_M42_aminopept"/>
</dbReference>
<dbReference type="SUPFAM" id="SSF53187">
    <property type="entry name" value="Zn-dependent exopeptidases"/>
    <property type="match status" value="1"/>
</dbReference>
<evidence type="ECO:0000256" key="2">
    <source>
        <dbReference type="ARBA" id="ARBA00022438"/>
    </source>
</evidence>
<dbReference type="SUPFAM" id="SSF101821">
    <property type="entry name" value="Aminopeptidase/glucanase lid domain"/>
    <property type="match status" value="1"/>
</dbReference>
<dbReference type="InterPro" id="IPR017537">
    <property type="entry name" value="Peptidase_M42_hydrolase"/>
</dbReference>
<keyword evidence="5" id="KW-0378">Hydrolase</keyword>
<evidence type="ECO:0000313" key="7">
    <source>
        <dbReference type="EMBL" id="BDD89324.1"/>
    </source>
</evidence>
<dbReference type="PIRSF" id="PIRSF001123">
    <property type="entry name" value="PepA_GA"/>
    <property type="match status" value="1"/>
</dbReference>
<gene>
    <name evidence="7" type="ORF">DPPLL_36890</name>
</gene>
<name>A0ABM7WEB6_9BACT</name>
<dbReference type="InterPro" id="IPR008007">
    <property type="entry name" value="Peptidase_M42"/>
</dbReference>
<evidence type="ECO:0000256" key="4">
    <source>
        <dbReference type="ARBA" id="ARBA00022723"/>
    </source>
</evidence>
<organism evidence="7 8">
    <name type="scientific">Desulfofustis limnaeus</name>
    <dbReference type="NCBI Taxonomy" id="2740163"/>
    <lineage>
        <taxon>Bacteria</taxon>
        <taxon>Pseudomonadati</taxon>
        <taxon>Thermodesulfobacteriota</taxon>
        <taxon>Desulfobulbia</taxon>
        <taxon>Desulfobulbales</taxon>
        <taxon>Desulfocapsaceae</taxon>
        <taxon>Desulfofustis</taxon>
    </lineage>
</organism>
<evidence type="ECO:0000256" key="3">
    <source>
        <dbReference type="ARBA" id="ARBA00022670"/>
    </source>
</evidence>
<dbReference type="InterPro" id="IPR023367">
    <property type="entry name" value="Peptidase_M42_dom2"/>
</dbReference>
<dbReference type="Proteomes" id="UP000830055">
    <property type="component" value="Chromosome"/>
</dbReference>
<dbReference type="RefSeq" id="WP_284152632.1">
    <property type="nucleotide sequence ID" value="NZ_AP025516.1"/>
</dbReference>
<dbReference type="NCBIfam" id="TIGR03106">
    <property type="entry name" value="trio_M42_hydro"/>
    <property type="match status" value="1"/>
</dbReference>
<proteinExistence type="inferred from homology"/>
<dbReference type="PANTHER" id="PTHR32481:SF7">
    <property type="entry name" value="AMINOPEPTIDASE YHFE-RELATED"/>
    <property type="match status" value="1"/>
</dbReference>
<dbReference type="Pfam" id="PF05343">
    <property type="entry name" value="Peptidase_M42"/>
    <property type="match status" value="1"/>
</dbReference>
<comment type="similarity">
    <text evidence="1 6">Belongs to the peptidase M42 family.</text>
</comment>
<keyword evidence="2" id="KW-0031">Aminopeptidase</keyword>
<evidence type="ECO:0000256" key="1">
    <source>
        <dbReference type="ARBA" id="ARBA00006272"/>
    </source>
</evidence>
<evidence type="ECO:0000313" key="8">
    <source>
        <dbReference type="Proteomes" id="UP000830055"/>
    </source>
</evidence>
<dbReference type="EMBL" id="AP025516">
    <property type="protein sequence ID" value="BDD89324.1"/>
    <property type="molecule type" value="Genomic_DNA"/>
</dbReference>
<dbReference type="Gene3D" id="3.40.630.10">
    <property type="entry name" value="Zn peptidases"/>
    <property type="match status" value="1"/>
</dbReference>